<gene>
    <name evidence="2" type="ORF">HNR67_007424</name>
</gene>
<evidence type="ECO:0000313" key="3">
    <source>
        <dbReference type="Proteomes" id="UP000533598"/>
    </source>
</evidence>
<reference evidence="2 3" key="1">
    <citation type="submission" date="2020-08" db="EMBL/GenBank/DDBJ databases">
        <title>Sequencing the genomes of 1000 actinobacteria strains.</title>
        <authorList>
            <person name="Klenk H.-P."/>
        </authorList>
    </citation>
    <scope>NUCLEOTIDE SEQUENCE [LARGE SCALE GENOMIC DNA]</scope>
    <source>
        <strain evidence="2 3">DSM 44230</strain>
    </source>
</reference>
<dbReference type="Pfam" id="PF00990">
    <property type="entry name" value="GGDEF"/>
    <property type="match status" value="1"/>
</dbReference>
<dbReference type="GO" id="GO:1902201">
    <property type="term" value="P:negative regulation of bacterial-type flagellum-dependent cell motility"/>
    <property type="evidence" value="ECO:0007669"/>
    <property type="project" value="TreeGrafter"/>
</dbReference>
<dbReference type="Gene3D" id="3.30.70.270">
    <property type="match status" value="1"/>
</dbReference>
<dbReference type="Proteomes" id="UP000533598">
    <property type="component" value="Unassembled WGS sequence"/>
</dbReference>
<organism evidence="2 3">
    <name type="scientific">Crossiella cryophila</name>
    <dbReference type="NCBI Taxonomy" id="43355"/>
    <lineage>
        <taxon>Bacteria</taxon>
        <taxon>Bacillati</taxon>
        <taxon>Actinomycetota</taxon>
        <taxon>Actinomycetes</taxon>
        <taxon>Pseudonocardiales</taxon>
        <taxon>Pseudonocardiaceae</taxon>
        <taxon>Crossiella</taxon>
    </lineage>
</organism>
<dbReference type="PROSITE" id="PS50887">
    <property type="entry name" value="GGDEF"/>
    <property type="match status" value="1"/>
</dbReference>
<dbReference type="NCBIfam" id="TIGR00254">
    <property type="entry name" value="GGDEF"/>
    <property type="match status" value="1"/>
</dbReference>
<dbReference type="InterPro" id="IPR050469">
    <property type="entry name" value="Diguanylate_Cyclase"/>
</dbReference>
<accession>A0A7W7FWA2</accession>
<sequence length="213" mass="22573">MNHRQSPPSARCRSCGHEPRAWATDKLTGLLDRWGWDAEAGRALAAARRRDEPAALVLLDLDHFKRVNDTLGHPAGDRVLRAVASVLRQVTEADPAGAGAVLGRYGGHGGDEFLAFLPGGDLAAAAGLAGALRTEVRALQVPARTVRGPRTITDLTVSIGLAEHGPGTRTRLADLVLAADACLLAAKRAGRDRVRGPEATLRRLAWDERGLPA</sequence>
<name>A0A7W7FWA2_9PSEU</name>
<dbReference type="AlphaFoldDB" id="A0A7W7FWA2"/>
<dbReference type="CDD" id="cd01949">
    <property type="entry name" value="GGDEF"/>
    <property type="match status" value="1"/>
</dbReference>
<evidence type="ECO:0000259" key="1">
    <source>
        <dbReference type="PROSITE" id="PS50887"/>
    </source>
</evidence>
<dbReference type="InterPro" id="IPR000160">
    <property type="entry name" value="GGDEF_dom"/>
</dbReference>
<feature type="domain" description="GGDEF" evidence="1">
    <location>
        <begin position="52"/>
        <end position="199"/>
    </location>
</feature>
<dbReference type="GO" id="GO:0005886">
    <property type="term" value="C:plasma membrane"/>
    <property type="evidence" value="ECO:0007669"/>
    <property type="project" value="TreeGrafter"/>
</dbReference>
<evidence type="ECO:0000313" key="2">
    <source>
        <dbReference type="EMBL" id="MBB4681306.1"/>
    </source>
</evidence>
<comment type="caution">
    <text evidence="2">The sequence shown here is derived from an EMBL/GenBank/DDBJ whole genome shotgun (WGS) entry which is preliminary data.</text>
</comment>
<dbReference type="PANTHER" id="PTHR45138:SF9">
    <property type="entry name" value="DIGUANYLATE CYCLASE DGCM-RELATED"/>
    <property type="match status" value="1"/>
</dbReference>
<dbReference type="SMART" id="SM00267">
    <property type="entry name" value="GGDEF"/>
    <property type="match status" value="1"/>
</dbReference>
<dbReference type="GO" id="GO:0043709">
    <property type="term" value="P:cell adhesion involved in single-species biofilm formation"/>
    <property type="evidence" value="ECO:0007669"/>
    <property type="project" value="TreeGrafter"/>
</dbReference>
<keyword evidence="3" id="KW-1185">Reference proteome</keyword>
<dbReference type="InterPro" id="IPR043128">
    <property type="entry name" value="Rev_trsase/Diguanyl_cyclase"/>
</dbReference>
<proteinExistence type="predicted"/>
<dbReference type="SUPFAM" id="SSF55073">
    <property type="entry name" value="Nucleotide cyclase"/>
    <property type="match status" value="1"/>
</dbReference>
<dbReference type="PANTHER" id="PTHR45138">
    <property type="entry name" value="REGULATORY COMPONENTS OF SENSORY TRANSDUCTION SYSTEM"/>
    <property type="match status" value="1"/>
</dbReference>
<dbReference type="RefSeq" id="WP_185007785.1">
    <property type="nucleotide sequence ID" value="NZ_JACHMH010000001.1"/>
</dbReference>
<protein>
    <submittedName>
        <fullName evidence="2">Diguanylate cyclase (GGDEF)-like protein</fullName>
    </submittedName>
</protein>
<dbReference type="GO" id="GO:0052621">
    <property type="term" value="F:diguanylate cyclase activity"/>
    <property type="evidence" value="ECO:0007669"/>
    <property type="project" value="TreeGrafter"/>
</dbReference>
<dbReference type="EMBL" id="JACHMH010000001">
    <property type="protein sequence ID" value="MBB4681306.1"/>
    <property type="molecule type" value="Genomic_DNA"/>
</dbReference>
<dbReference type="InterPro" id="IPR029787">
    <property type="entry name" value="Nucleotide_cyclase"/>
</dbReference>